<evidence type="ECO:0000256" key="2">
    <source>
        <dbReference type="ARBA" id="ARBA00022771"/>
    </source>
</evidence>
<dbReference type="Proteomes" id="UP001215151">
    <property type="component" value="Unassembled WGS sequence"/>
</dbReference>
<dbReference type="PANTHER" id="PTHR47094:SF1">
    <property type="entry name" value="RING-TYPE E3 UBIQUITIN TRANSFERASE"/>
    <property type="match status" value="1"/>
</dbReference>
<evidence type="ECO:0000313" key="7">
    <source>
        <dbReference type="EMBL" id="KAJ8501534.1"/>
    </source>
</evidence>
<dbReference type="AlphaFoldDB" id="A0AAD7XGP8"/>
<protein>
    <recommendedName>
        <fullName evidence="6">RING-type domain-containing protein</fullName>
    </recommendedName>
</protein>
<dbReference type="InterPro" id="IPR018957">
    <property type="entry name" value="Znf_C3HC4_RING-type"/>
</dbReference>
<feature type="region of interest" description="Disordered" evidence="5">
    <location>
        <begin position="48"/>
        <end position="112"/>
    </location>
</feature>
<accession>A0AAD7XGP8</accession>
<dbReference type="InterPro" id="IPR001841">
    <property type="entry name" value="Znf_RING"/>
</dbReference>
<feature type="domain" description="RING-type" evidence="6">
    <location>
        <begin position="220"/>
        <end position="263"/>
    </location>
</feature>
<dbReference type="GO" id="GO:0032183">
    <property type="term" value="F:SUMO binding"/>
    <property type="evidence" value="ECO:0007669"/>
    <property type="project" value="TreeGrafter"/>
</dbReference>
<dbReference type="PROSITE" id="PS50089">
    <property type="entry name" value="ZF_RING_2"/>
    <property type="match status" value="1"/>
</dbReference>
<keyword evidence="8" id="KW-1185">Reference proteome</keyword>
<sequence>MADEYDDLPDPFAGMDFDAIPELSTIVEDKSDYDDFFDDIDPSALDGVPHLGPILSRQAVPEPAAAPAPALPAEPETQVDLNISIDIPQPGNTPDAGEGDDQAAGPVPMSTQYSFDDIDDAFLQEVEELEHDAVERALSGNRPASVDIVASSRVPSTQSQLSEERPSQKRVLKRKLSDVADTPSASFGKRTKLGRVNSKNVDPHASARKVLEKIEEELTCPICYDPLVAAYSTNPCGHSCCGECLLSSLTVVPVRKPTCPVCRTRLDTDRPLIPNFTVDGIVRSHVLALTETGSVDWQPNGPRYQEHAKRKEKAPKVAEEIARLKFRPRLPAALTDSQVMAIMDGMEEEDSDFPDDGEE</sequence>
<dbReference type="GO" id="GO:0033768">
    <property type="term" value="C:SUMO-targeted ubiquitin ligase complex"/>
    <property type="evidence" value="ECO:0007669"/>
    <property type="project" value="TreeGrafter"/>
</dbReference>
<dbReference type="Gene3D" id="3.30.40.10">
    <property type="entry name" value="Zinc/RING finger domain, C3HC4 (zinc finger)"/>
    <property type="match status" value="1"/>
</dbReference>
<organism evidence="7 8">
    <name type="scientific">Trametes cubensis</name>
    <dbReference type="NCBI Taxonomy" id="1111947"/>
    <lineage>
        <taxon>Eukaryota</taxon>
        <taxon>Fungi</taxon>
        <taxon>Dikarya</taxon>
        <taxon>Basidiomycota</taxon>
        <taxon>Agaricomycotina</taxon>
        <taxon>Agaricomycetes</taxon>
        <taxon>Polyporales</taxon>
        <taxon>Polyporaceae</taxon>
        <taxon>Trametes</taxon>
    </lineage>
</organism>
<evidence type="ECO:0000259" key="6">
    <source>
        <dbReference type="PROSITE" id="PS50089"/>
    </source>
</evidence>
<keyword evidence="1" id="KW-0479">Metal-binding</keyword>
<dbReference type="InterPro" id="IPR049627">
    <property type="entry name" value="SLX8"/>
</dbReference>
<dbReference type="EMBL" id="JAPEVG010000006">
    <property type="protein sequence ID" value="KAJ8501534.1"/>
    <property type="molecule type" value="Genomic_DNA"/>
</dbReference>
<evidence type="ECO:0000256" key="3">
    <source>
        <dbReference type="ARBA" id="ARBA00022833"/>
    </source>
</evidence>
<evidence type="ECO:0000256" key="1">
    <source>
        <dbReference type="ARBA" id="ARBA00022723"/>
    </source>
</evidence>
<keyword evidence="3" id="KW-0862">Zinc</keyword>
<dbReference type="GO" id="GO:0008270">
    <property type="term" value="F:zinc ion binding"/>
    <property type="evidence" value="ECO:0007669"/>
    <property type="project" value="UniProtKB-KW"/>
</dbReference>
<comment type="caution">
    <text evidence="7">The sequence shown here is derived from an EMBL/GenBank/DDBJ whole genome shotgun (WGS) entry which is preliminary data.</text>
</comment>
<feature type="region of interest" description="Disordered" evidence="5">
    <location>
        <begin position="150"/>
        <end position="204"/>
    </location>
</feature>
<evidence type="ECO:0000256" key="4">
    <source>
        <dbReference type="PROSITE-ProRule" id="PRU00175"/>
    </source>
</evidence>
<keyword evidence="2 4" id="KW-0863">Zinc-finger</keyword>
<dbReference type="Pfam" id="PF00097">
    <property type="entry name" value="zf-C3HC4"/>
    <property type="match status" value="1"/>
</dbReference>
<gene>
    <name evidence="7" type="ORF">ONZ51_g517</name>
</gene>
<evidence type="ECO:0000313" key="8">
    <source>
        <dbReference type="Proteomes" id="UP001215151"/>
    </source>
</evidence>
<evidence type="ECO:0000256" key="5">
    <source>
        <dbReference type="SAM" id="MobiDB-lite"/>
    </source>
</evidence>
<dbReference type="PANTHER" id="PTHR47094">
    <property type="entry name" value="ELFLESS, ISOFORM B"/>
    <property type="match status" value="1"/>
</dbReference>
<dbReference type="GO" id="GO:0140082">
    <property type="term" value="F:SUMO-ubiquitin ligase activity"/>
    <property type="evidence" value="ECO:0007669"/>
    <property type="project" value="TreeGrafter"/>
</dbReference>
<dbReference type="SMART" id="SM00184">
    <property type="entry name" value="RING"/>
    <property type="match status" value="1"/>
</dbReference>
<dbReference type="InterPro" id="IPR013083">
    <property type="entry name" value="Znf_RING/FYVE/PHD"/>
</dbReference>
<dbReference type="SUPFAM" id="SSF57850">
    <property type="entry name" value="RING/U-box"/>
    <property type="match status" value="1"/>
</dbReference>
<reference evidence="7" key="1">
    <citation type="submission" date="2022-11" db="EMBL/GenBank/DDBJ databases">
        <title>Genome Sequence of Cubamyces cubensis.</title>
        <authorList>
            <person name="Buettner E."/>
        </authorList>
    </citation>
    <scope>NUCLEOTIDE SEQUENCE</scope>
    <source>
        <strain evidence="7">MPL-01</strain>
    </source>
</reference>
<name>A0AAD7XGP8_9APHY</name>
<dbReference type="GO" id="GO:0006511">
    <property type="term" value="P:ubiquitin-dependent protein catabolic process"/>
    <property type="evidence" value="ECO:0007669"/>
    <property type="project" value="TreeGrafter"/>
</dbReference>
<proteinExistence type="predicted"/>
<dbReference type="GO" id="GO:0061630">
    <property type="term" value="F:ubiquitin protein ligase activity"/>
    <property type="evidence" value="ECO:0007669"/>
    <property type="project" value="InterPro"/>
</dbReference>